<dbReference type="KEGG" id="cme:CYME_CMM031C"/>
<dbReference type="EMBL" id="AP006495">
    <property type="protein sequence ID" value="BAM80926.1"/>
    <property type="molecule type" value="Genomic_DNA"/>
</dbReference>
<name>M1UT63_CYAM1</name>
<dbReference type="OrthoDB" id="10475810at2759"/>
<sequence length="553" mass="62848">MQALRPKLAVFHGTSRHLTTSTALSDARQAVRRMRRYLSSSRGLGSTLQPVLHALWFSSFQGRHRRVAELLLLLLSLWLLLLLLPQSVLHGLPRAFRNVSSDLRLPRQFDGCARVPLGCKRSVDDYIALTGCCSRAGLGHTISAMNRIVHLAQRLGLRHVYDPEAMRGLGHGIGDKAEAFFNLSLYTTPRTAVPSDHIAIRITASTLKHRDERELLALLQHWRSAVERQPTLRTRALFFQFEAVFSPGGALASSWACTASWWRSVFQRQRAVFMESRRNQNADDFAELSRTVSIALHVRRGDQVPRYPMYKPNAYVEAGLRRNLPDSWYVAAADAAFKAHCHRAGPVFCAPHLLRIRIFSESPLVDMDGYPSRLKQWLYERFPGAKITQHLDMTTIDALIEMTSADIFVGSRSAFSQLVARLMPVHSTVLVPPQFPSNYSDPEAAPLPCSLVQAPWQLRTVGEPPGALYWPEYVCLRGENSAVPGSGRSSPQRISKANRPMWRRSRHAMPRAFFGERWAQPRNWSFVVERLMHPDREWWLPELQHELQVRPHC</sequence>
<reference evidence="2 3" key="1">
    <citation type="journal article" date="2004" name="Nature">
        <title>Genome sequence of the ultrasmall unicellular red alga Cyanidioschyzon merolae 10D.</title>
        <authorList>
            <person name="Matsuzaki M."/>
            <person name="Misumi O."/>
            <person name="Shin-i T."/>
            <person name="Maruyama S."/>
            <person name="Takahara M."/>
            <person name="Miyagishima S."/>
            <person name="Mori T."/>
            <person name="Nishida K."/>
            <person name="Yagisawa F."/>
            <person name="Nishida K."/>
            <person name="Yoshida Y."/>
            <person name="Nishimura Y."/>
            <person name="Nakao S."/>
            <person name="Kobayashi T."/>
            <person name="Momoyama Y."/>
            <person name="Higashiyama T."/>
            <person name="Minoda A."/>
            <person name="Sano M."/>
            <person name="Nomoto H."/>
            <person name="Oishi K."/>
            <person name="Hayashi H."/>
            <person name="Ohta F."/>
            <person name="Nishizaka S."/>
            <person name="Haga S."/>
            <person name="Miura S."/>
            <person name="Morishita T."/>
            <person name="Kabeya Y."/>
            <person name="Terasawa K."/>
            <person name="Suzuki Y."/>
            <person name="Ishii Y."/>
            <person name="Asakawa S."/>
            <person name="Takano H."/>
            <person name="Ohta N."/>
            <person name="Kuroiwa H."/>
            <person name="Tanaka K."/>
            <person name="Shimizu N."/>
            <person name="Sugano S."/>
            <person name="Sato N."/>
            <person name="Nozaki H."/>
            <person name="Ogasawara N."/>
            <person name="Kohara Y."/>
            <person name="Kuroiwa T."/>
        </authorList>
    </citation>
    <scope>NUCLEOTIDE SEQUENCE [LARGE SCALE GENOMIC DNA]</scope>
    <source>
        <strain evidence="2 3">10D</strain>
    </source>
</reference>
<dbReference type="AlphaFoldDB" id="M1UT63"/>
<evidence type="ECO:0000256" key="1">
    <source>
        <dbReference type="SAM" id="Phobius"/>
    </source>
</evidence>
<keyword evidence="1" id="KW-0472">Membrane</keyword>
<feature type="transmembrane region" description="Helical" evidence="1">
    <location>
        <begin position="70"/>
        <end position="89"/>
    </location>
</feature>
<keyword evidence="1" id="KW-0812">Transmembrane</keyword>
<evidence type="ECO:0000313" key="2">
    <source>
        <dbReference type="EMBL" id="BAM80926.1"/>
    </source>
</evidence>
<dbReference type="HOGENOM" id="CLU_492929_0_0_1"/>
<dbReference type="Proteomes" id="UP000007014">
    <property type="component" value="Chromosome 13"/>
</dbReference>
<keyword evidence="1" id="KW-1133">Transmembrane helix</keyword>
<dbReference type="RefSeq" id="XP_005536962.1">
    <property type="nucleotide sequence ID" value="XM_005536905.1"/>
</dbReference>
<keyword evidence="3" id="KW-1185">Reference proteome</keyword>
<reference evidence="2 3" key="2">
    <citation type="journal article" date="2007" name="BMC Biol.">
        <title>A 100%-complete sequence reveals unusually simple genomic features in the hot-spring red alga Cyanidioschyzon merolae.</title>
        <authorList>
            <person name="Nozaki H."/>
            <person name="Takano H."/>
            <person name="Misumi O."/>
            <person name="Terasawa K."/>
            <person name="Matsuzaki M."/>
            <person name="Maruyama S."/>
            <person name="Nishida K."/>
            <person name="Yagisawa F."/>
            <person name="Yoshida Y."/>
            <person name="Fujiwara T."/>
            <person name="Takio S."/>
            <person name="Tamura K."/>
            <person name="Chung S.J."/>
            <person name="Nakamura S."/>
            <person name="Kuroiwa H."/>
            <person name="Tanaka K."/>
            <person name="Sato N."/>
            <person name="Kuroiwa T."/>
        </authorList>
    </citation>
    <scope>NUCLEOTIDE SEQUENCE [LARGE SCALE GENOMIC DNA]</scope>
    <source>
        <strain evidence="2 3">10D</strain>
    </source>
</reference>
<dbReference type="GeneID" id="16995038"/>
<protein>
    <submittedName>
        <fullName evidence="2">Uncharacterized protein</fullName>
    </submittedName>
</protein>
<proteinExistence type="predicted"/>
<evidence type="ECO:0000313" key="3">
    <source>
        <dbReference type="Proteomes" id="UP000007014"/>
    </source>
</evidence>
<dbReference type="Gramene" id="CMM031CT">
    <property type="protein sequence ID" value="CMM031CT"/>
    <property type="gene ID" value="CMM031C"/>
</dbReference>
<gene>
    <name evidence="2" type="ORF">CYME_CMM031C</name>
</gene>
<organism evidence="2 3">
    <name type="scientific">Cyanidioschyzon merolae (strain NIES-3377 / 10D)</name>
    <name type="common">Unicellular red alga</name>
    <dbReference type="NCBI Taxonomy" id="280699"/>
    <lineage>
        <taxon>Eukaryota</taxon>
        <taxon>Rhodophyta</taxon>
        <taxon>Bangiophyceae</taxon>
        <taxon>Cyanidiales</taxon>
        <taxon>Cyanidiaceae</taxon>
        <taxon>Cyanidioschyzon</taxon>
    </lineage>
</organism>
<accession>M1UT63</accession>